<accession>A0A4Z1RA52</accession>
<evidence type="ECO:0000313" key="2">
    <source>
        <dbReference type="Proteomes" id="UP000298735"/>
    </source>
</evidence>
<dbReference type="Proteomes" id="UP000298735">
    <property type="component" value="Chromosome Circular"/>
</dbReference>
<protein>
    <submittedName>
        <fullName evidence="1">Phage tail protein</fullName>
    </submittedName>
</protein>
<dbReference type="OrthoDB" id="7840472at2"/>
<dbReference type="RefSeq" id="WP_137410347.1">
    <property type="nucleotide sequence ID" value="NZ_CP109968.1"/>
</dbReference>
<sequence length="188" mass="20938">MASIIIRPLDDLLKRFGNQIGAVGSAKGHKALARAVNRVTNTIYGRVIRAVRKQSDIPTAIIRRSIKKRLASPKGGNIEGVIWATGKPLSLKYFRARQFRFGVKAKHGGTWHRYPSAFMGPKPGAISKKLGGHVFKRTSSGRFPIEMLFGPSVPEELVRGESERVFRTTVQDMLPVRVAHELSRMLPR</sequence>
<reference evidence="1" key="1">
    <citation type="submission" date="2022-10" db="EMBL/GenBank/DDBJ databases">
        <title>Complete genome sequence of Agrobacterium salinitolerans CFBP5507.</title>
        <authorList>
            <person name="Tchabashvili S."/>
            <person name="Yen H.-C."/>
            <person name="Haryono M."/>
            <person name="Lin Y.-C."/>
            <person name="Lai E.-M."/>
            <person name="Kuo C.-H."/>
        </authorList>
    </citation>
    <scope>NUCLEOTIDE SEQUENCE</scope>
    <source>
        <strain evidence="1">CFBP5507</strain>
    </source>
</reference>
<dbReference type="EMBL" id="CP109968">
    <property type="protein sequence ID" value="UYZ08568.1"/>
    <property type="molecule type" value="Genomic_DNA"/>
</dbReference>
<name>A0A4Z1RA52_9HYPH</name>
<proteinExistence type="predicted"/>
<dbReference type="KEGG" id="asal:CFBP5507_06085"/>
<gene>
    <name evidence="1" type="ORF">CFBP5507_06085</name>
</gene>
<evidence type="ECO:0000313" key="1">
    <source>
        <dbReference type="EMBL" id="UYZ08568.1"/>
    </source>
</evidence>
<organism evidence="1 2">
    <name type="scientific">Agrobacterium salinitolerans</name>
    <dbReference type="NCBI Taxonomy" id="1183413"/>
    <lineage>
        <taxon>Bacteria</taxon>
        <taxon>Pseudomonadati</taxon>
        <taxon>Pseudomonadota</taxon>
        <taxon>Alphaproteobacteria</taxon>
        <taxon>Hyphomicrobiales</taxon>
        <taxon>Rhizobiaceae</taxon>
        <taxon>Rhizobium/Agrobacterium group</taxon>
        <taxon>Agrobacterium</taxon>
    </lineage>
</organism>
<dbReference type="AlphaFoldDB" id="A0A4Z1RA52"/>